<dbReference type="Pfam" id="PF00665">
    <property type="entry name" value="rve"/>
    <property type="match status" value="1"/>
</dbReference>
<feature type="domain" description="Reverse transcriptase" evidence="11">
    <location>
        <begin position="405"/>
        <end position="584"/>
    </location>
</feature>
<dbReference type="InterPro" id="IPR001878">
    <property type="entry name" value="Znf_CCHC"/>
</dbReference>
<dbReference type="PROSITE" id="PS50878">
    <property type="entry name" value="RT_POL"/>
    <property type="match status" value="1"/>
</dbReference>
<dbReference type="PANTHER" id="PTHR37984:SF5">
    <property type="entry name" value="PROTEIN NYNRIN-LIKE"/>
    <property type="match status" value="1"/>
</dbReference>
<keyword evidence="8" id="KW-0862">Zinc</keyword>
<dbReference type="Gene3D" id="3.10.20.370">
    <property type="match status" value="1"/>
</dbReference>
<keyword evidence="8" id="KW-0479">Metal-binding</keyword>
<dbReference type="InterPro" id="IPR036397">
    <property type="entry name" value="RNaseH_sf"/>
</dbReference>
<dbReference type="Pfam" id="PF17917">
    <property type="entry name" value="RT_RNaseH"/>
    <property type="match status" value="1"/>
</dbReference>
<evidence type="ECO:0000256" key="5">
    <source>
        <dbReference type="ARBA" id="ARBA00022759"/>
    </source>
</evidence>
<evidence type="ECO:0000313" key="13">
    <source>
        <dbReference type="EMBL" id="KII74403.1"/>
    </source>
</evidence>
<dbReference type="Pfam" id="PF00078">
    <property type="entry name" value="RVT_1"/>
    <property type="match status" value="1"/>
</dbReference>
<dbReference type="FunFam" id="3.10.20.370:FF:000001">
    <property type="entry name" value="Retrovirus-related Pol polyprotein from transposon 17.6-like protein"/>
    <property type="match status" value="1"/>
</dbReference>
<evidence type="ECO:0000256" key="1">
    <source>
        <dbReference type="ARBA" id="ARBA00012493"/>
    </source>
</evidence>
<dbReference type="OrthoDB" id="425619at2759"/>
<dbReference type="EMBL" id="JWZT01000435">
    <property type="protein sequence ID" value="KII74403.1"/>
    <property type="molecule type" value="Genomic_DNA"/>
</dbReference>
<dbReference type="InterPro" id="IPR021109">
    <property type="entry name" value="Peptidase_aspartic_dom_sf"/>
</dbReference>
<evidence type="ECO:0000256" key="8">
    <source>
        <dbReference type="PROSITE-ProRule" id="PRU00047"/>
    </source>
</evidence>
<evidence type="ECO:0000259" key="10">
    <source>
        <dbReference type="PROSITE" id="PS50175"/>
    </source>
</evidence>
<dbReference type="Proteomes" id="UP000031668">
    <property type="component" value="Unassembled WGS sequence"/>
</dbReference>
<keyword evidence="5" id="KW-0255">Endonuclease</keyword>
<dbReference type="GO" id="GO:0004190">
    <property type="term" value="F:aspartic-type endopeptidase activity"/>
    <property type="evidence" value="ECO:0007669"/>
    <property type="project" value="InterPro"/>
</dbReference>
<dbReference type="Pfam" id="PF17921">
    <property type="entry name" value="Integrase_H2C2"/>
    <property type="match status" value="1"/>
</dbReference>
<evidence type="ECO:0000259" key="9">
    <source>
        <dbReference type="PROSITE" id="PS50158"/>
    </source>
</evidence>
<dbReference type="PROSITE" id="PS50158">
    <property type="entry name" value="ZF_CCHC"/>
    <property type="match status" value="1"/>
</dbReference>
<keyword evidence="3" id="KW-0548">Nucleotidyltransferase</keyword>
<feature type="domain" description="CCHC-type" evidence="9">
    <location>
        <begin position="175"/>
        <end position="188"/>
    </location>
</feature>
<dbReference type="PROSITE" id="PS50994">
    <property type="entry name" value="INTEGRASE"/>
    <property type="match status" value="1"/>
</dbReference>
<gene>
    <name evidence="13" type="ORF">RF11_13326</name>
</gene>
<dbReference type="InterPro" id="IPR001584">
    <property type="entry name" value="Integrase_cat-core"/>
</dbReference>
<dbReference type="InterPro" id="IPR041588">
    <property type="entry name" value="Integrase_H2C2"/>
</dbReference>
<dbReference type="GO" id="GO:0008270">
    <property type="term" value="F:zinc ion binding"/>
    <property type="evidence" value="ECO:0007669"/>
    <property type="project" value="UniProtKB-KW"/>
</dbReference>
<dbReference type="FunFam" id="3.30.70.270:FF:000020">
    <property type="entry name" value="Transposon Tf2-6 polyprotein-like Protein"/>
    <property type="match status" value="1"/>
</dbReference>
<keyword evidence="6" id="KW-0378">Hydrolase</keyword>
<dbReference type="InterPro" id="IPR000477">
    <property type="entry name" value="RT_dom"/>
</dbReference>
<proteinExistence type="predicted"/>
<dbReference type="Gene3D" id="3.30.70.270">
    <property type="match status" value="2"/>
</dbReference>
<dbReference type="GO" id="GO:0003676">
    <property type="term" value="F:nucleic acid binding"/>
    <property type="evidence" value="ECO:0007669"/>
    <property type="project" value="InterPro"/>
</dbReference>
<name>A0A0C2JY34_THEKT</name>
<dbReference type="InterPro" id="IPR001995">
    <property type="entry name" value="Peptidase_A2_cat"/>
</dbReference>
<keyword evidence="8" id="KW-0863">Zinc-finger</keyword>
<evidence type="ECO:0000256" key="6">
    <source>
        <dbReference type="ARBA" id="ARBA00022801"/>
    </source>
</evidence>
<dbReference type="SMART" id="SM00343">
    <property type="entry name" value="ZnF_C2HC"/>
    <property type="match status" value="1"/>
</dbReference>
<dbReference type="InterPro" id="IPR043502">
    <property type="entry name" value="DNA/RNA_pol_sf"/>
</dbReference>
<keyword evidence="4" id="KW-0540">Nuclease</keyword>
<dbReference type="SUPFAM" id="SSF56672">
    <property type="entry name" value="DNA/RNA polymerases"/>
    <property type="match status" value="1"/>
</dbReference>
<evidence type="ECO:0000259" key="12">
    <source>
        <dbReference type="PROSITE" id="PS50994"/>
    </source>
</evidence>
<accession>A0A0C2JY34</accession>
<keyword evidence="7" id="KW-0695">RNA-directed DNA polymerase</keyword>
<dbReference type="PANTHER" id="PTHR37984">
    <property type="entry name" value="PROTEIN CBG26694"/>
    <property type="match status" value="1"/>
</dbReference>
<sequence length="1262" mass="145396">MKWRPLLKKKAMEGLGMDQRDTDEYVRYRQAAIEIITKKSCRKETFGSIMSRVPKKGDNLAEFYDDFEPDIRRIKPTITDDLLEDICIENLLKSLPENQRMVAKLKKPDGLSEMIDFCQEWFTLDMPDSPVVAAVDKRDKIDELCDVMKQLLSQSKPKAAYKTTLRNQTTSIPVCWHCQKPGHIRRNCLTLKNESRRQNRGVGALNEPITTQICDESGRNGMDAVIDTGSPKSLINHIKLDNYDSFDSYLHLISVDGRPIKVLGKKKMRVLLSGEFTDAEFLVVERLCFDALIGRDVLGSNKILIDTYRNRICKAELCCATNEAEYWSHLDCNINENLPSECRVKLEMILSEYKSVFARSRWDIGRTTIWDHKIPVSSPHPVAQNCYRLPVTLRKDAMCCIDKMLQNNIIRDSRSPWRAPVTLPPKKDGSRRFCVDYRGLNKQIIQDRYPLPNIKEILERLSGARYFSTLDINNAYWHIPISEEDKSKTSFSIGQGHGTFEFEVMPFGLTNAPSTFQRIMDMLFRNKNNVAAYLDDIVNFSTTLDEHMKHLRDTLNILMETGFKLSPKKCSFALERIDFLGYKVSKDGVELDPSRVAPILMWMRPSNQKELQRFLGITGAYQHFIKGYSQIIIPLYSLLRKNSKFLWDQLHEKAFEDIKSKFANIPKLMFPVEGSTIIIQCDASGVGLGAVLMQRIGDQNHIVSFAGRKLNEAEVKYSTTDREKLAIKWALNKFKAYLLGRKFIIESDHNPLVYLNNFRDCHNKRSRWLNLINSFDFTIRHIPGDKNVIADGISRSVNNVNSIDHLQSTDSEISVIVKMLRNPLNKDLNENARLYELYKYKNKLKILDDVLYFTRKDGTLLAVVPQTSRNDLIKTYHEVDGGHSGIDKTFNIIRNKFYWPNMYNNVYHIVSKTNIPTQSPPYSHNSIFKIRILQTDILGPLPSATTGNRYVIIFIDQFTKWVEAFAFETIDAETVIKCLTYVISRFGVPKRLHSDQGPQYESHKLTEFCNALNIIKSHSSVYHPEGNGLAERAIQTFKQKLKALVNGNPDSWDEKIEEVLWAMRNTYGKATGYTPAELVYNTSLRSPSDAKLIPFAKMLRINDEHLIKVKENINRHATKYKGYYDRSTTENQFTIGQQVLLEKPSWSGFDSRYDGPYTITKKRYPDYKIKSYLNGSETVVHHNRLKLYKNPGCVVNSSDDEFEDNMNIEREPEARAETMEKRRIKIPAENLESVKKNLPSFLERGGMSEMSLRNRTILDDVG</sequence>
<dbReference type="GO" id="GO:0016779">
    <property type="term" value="F:nucleotidyltransferase activity"/>
    <property type="evidence" value="ECO:0007669"/>
    <property type="project" value="UniProtKB-KW"/>
</dbReference>
<dbReference type="FunFam" id="3.30.420.10:FF:000032">
    <property type="entry name" value="Retrovirus-related Pol polyprotein from transposon 297-like Protein"/>
    <property type="match status" value="1"/>
</dbReference>
<dbReference type="InterPro" id="IPR043128">
    <property type="entry name" value="Rev_trsase/Diguanyl_cyclase"/>
</dbReference>
<dbReference type="InterPro" id="IPR050951">
    <property type="entry name" value="Retrovirus_Pol_polyprotein"/>
</dbReference>
<feature type="domain" description="Integrase catalytic" evidence="12">
    <location>
        <begin position="917"/>
        <end position="1083"/>
    </location>
</feature>
<dbReference type="SUPFAM" id="SSF53098">
    <property type="entry name" value="Ribonuclease H-like"/>
    <property type="match status" value="1"/>
</dbReference>
<evidence type="ECO:0000256" key="2">
    <source>
        <dbReference type="ARBA" id="ARBA00022679"/>
    </source>
</evidence>
<dbReference type="Gene3D" id="3.10.10.10">
    <property type="entry name" value="HIV Type 1 Reverse Transcriptase, subunit A, domain 1"/>
    <property type="match status" value="1"/>
</dbReference>
<evidence type="ECO:0000256" key="4">
    <source>
        <dbReference type="ARBA" id="ARBA00022722"/>
    </source>
</evidence>
<dbReference type="CDD" id="cd09274">
    <property type="entry name" value="RNase_HI_RT_Ty3"/>
    <property type="match status" value="1"/>
</dbReference>
<dbReference type="AlphaFoldDB" id="A0A0C2JY34"/>
<dbReference type="OMA" id="HAEVICH"/>
<dbReference type="Gene3D" id="2.40.70.10">
    <property type="entry name" value="Acid Proteases"/>
    <property type="match status" value="1"/>
</dbReference>
<evidence type="ECO:0000256" key="7">
    <source>
        <dbReference type="ARBA" id="ARBA00022918"/>
    </source>
</evidence>
<reference evidence="13 14" key="1">
    <citation type="journal article" date="2014" name="Genome Biol. Evol.">
        <title>The genome of the myxosporean Thelohanellus kitauei shows adaptations to nutrient acquisition within its fish host.</title>
        <authorList>
            <person name="Yang Y."/>
            <person name="Xiong J."/>
            <person name="Zhou Z."/>
            <person name="Huo F."/>
            <person name="Miao W."/>
            <person name="Ran C."/>
            <person name="Liu Y."/>
            <person name="Zhang J."/>
            <person name="Feng J."/>
            <person name="Wang M."/>
            <person name="Wang M."/>
            <person name="Wang L."/>
            <person name="Yao B."/>
        </authorList>
    </citation>
    <scope>NUCLEOTIDE SEQUENCE [LARGE SCALE GENOMIC DNA]</scope>
    <source>
        <strain evidence="13">Wuqing</strain>
    </source>
</reference>
<dbReference type="CDD" id="cd01647">
    <property type="entry name" value="RT_LTR"/>
    <property type="match status" value="1"/>
</dbReference>
<keyword evidence="2" id="KW-0808">Transferase</keyword>
<feature type="domain" description="Peptidase A2" evidence="10">
    <location>
        <begin position="222"/>
        <end position="297"/>
    </location>
</feature>
<dbReference type="GO" id="GO:0006508">
    <property type="term" value="P:proteolysis"/>
    <property type="evidence" value="ECO:0007669"/>
    <property type="project" value="InterPro"/>
</dbReference>
<dbReference type="InterPro" id="IPR012337">
    <property type="entry name" value="RNaseH-like_sf"/>
</dbReference>
<dbReference type="Gene3D" id="3.30.420.10">
    <property type="entry name" value="Ribonuclease H-like superfamily/Ribonuclease H"/>
    <property type="match status" value="1"/>
</dbReference>
<comment type="caution">
    <text evidence="13">The sequence shown here is derived from an EMBL/GenBank/DDBJ whole genome shotgun (WGS) entry which is preliminary data.</text>
</comment>
<dbReference type="GO" id="GO:0015074">
    <property type="term" value="P:DNA integration"/>
    <property type="evidence" value="ECO:0007669"/>
    <property type="project" value="InterPro"/>
</dbReference>
<dbReference type="PROSITE" id="PS50175">
    <property type="entry name" value="ASP_PROT_RETROV"/>
    <property type="match status" value="1"/>
</dbReference>
<dbReference type="GO" id="GO:0004519">
    <property type="term" value="F:endonuclease activity"/>
    <property type="evidence" value="ECO:0007669"/>
    <property type="project" value="UniProtKB-KW"/>
</dbReference>
<dbReference type="EC" id="2.7.7.49" evidence="1"/>
<organism evidence="13 14">
    <name type="scientific">Thelohanellus kitauei</name>
    <name type="common">Myxosporean</name>
    <dbReference type="NCBI Taxonomy" id="669202"/>
    <lineage>
        <taxon>Eukaryota</taxon>
        <taxon>Metazoa</taxon>
        <taxon>Cnidaria</taxon>
        <taxon>Myxozoa</taxon>
        <taxon>Myxosporea</taxon>
        <taxon>Bivalvulida</taxon>
        <taxon>Platysporina</taxon>
        <taxon>Myxobolidae</taxon>
        <taxon>Thelohanellus</taxon>
    </lineage>
</organism>
<dbReference type="Gene3D" id="1.10.340.70">
    <property type="match status" value="1"/>
</dbReference>
<dbReference type="InterPro" id="IPR041373">
    <property type="entry name" value="RT_RNaseH"/>
</dbReference>
<evidence type="ECO:0000259" key="11">
    <source>
        <dbReference type="PROSITE" id="PS50878"/>
    </source>
</evidence>
<evidence type="ECO:0000256" key="3">
    <source>
        <dbReference type="ARBA" id="ARBA00022695"/>
    </source>
</evidence>
<keyword evidence="14" id="KW-1185">Reference proteome</keyword>
<evidence type="ECO:0000313" key="14">
    <source>
        <dbReference type="Proteomes" id="UP000031668"/>
    </source>
</evidence>
<protein>
    <recommendedName>
        <fullName evidence="1">RNA-directed DNA polymerase</fullName>
        <ecNumber evidence="1">2.7.7.49</ecNumber>
    </recommendedName>
</protein>